<evidence type="ECO:0000313" key="2">
    <source>
        <dbReference type="EMBL" id="KAF6814893.1"/>
    </source>
</evidence>
<feature type="region of interest" description="Disordered" evidence="1">
    <location>
        <begin position="215"/>
        <end position="237"/>
    </location>
</feature>
<dbReference type="EMBL" id="WIGO01000370">
    <property type="protein sequence ID" value="KAF6814893.1"/>
    <property type="molecule type" value="Genomic_DNA"/>
</dbReference>
<evidence type="ECO:0000256" key="1">
    <source>
        <dbReference type="SAM" id="MobiDB-lite"/>
    </source>
</evidence>
<sequence length="339" mass="36309">MQRPGPGAPVSADHRPEMKAHGPGASQDMWERGAADIKDTATPRRAPAISSSLSPFGIRRRHLTVLRSAVAAVYSCSVAQSSGFKGQNVDKSSPGPFYHLRSNLKQCNADTGTSLTRHFLSPSTDPVSPAEHSRNPTDNAFLDAVSAVTISVPVSPSYPEGPPEGALGLMTPSSTSCADSAFSRLQRQFHGTMLARSAEYNAPFVALPPLGGNWQETEETPATTTSLGPPGATSKPTIDASQNSMIAFKQVEPVQNRMATIGQQLGAGASTGDLLQQTALTYGIYCLTATSKRCDPTEAVMLRIFCIENRVWLKMWARISMRHDEEPIDRPDTSGRTLA</sequence>
<comment type="caution">
    <text evidence="2">The sequence shown here is derived from an EMBL/GenBank/DDBJ whole genome shotgun (WGS) entry which is preliminary data.</text>
</comment>
<keyword evidence="3" id="KW-1185">Reference proteome</keyword>
<protein>
    <submittedName>
        <fullName evidence="2">Uncharacterized protein</fullName>
    </submittedName>
</protein>
<dbReference type="Proteomes" id="UP000654918">
    <property type="component" value="Unassembled WGS sequence"/>
</dbReference>
<proteinExistence type="predicted"/>
<reference evidence="2" key="1">
    <citation type="journal article" date="2020" name="Phytopathology">
        <title>Genome Sequence Resources of Colletotrichum truncatum, C. plurivorum, C. musicola, and C. sojae: Four Species Pathogenic to Soybean (Glycine max).</title>
        <authorList>
            <person name="Rogerio F."/>
            <person name="Boufleur T.R."/>
            <person name="Ciampi-Guillardi M."/>
            <person name="Sukno S.A."/>
            <person name="Thon M.R."/>
            <person name="Massola Junior N.S."/>
            <person name="Baroncelli R."/>
        </authorList>
    </citation>
    <scope>NUCLEOTIDE SEQUENCE</scope>
    <source>
        <strain evidence="2">LFN00145</strain>
    </source>
</reference>
<evidence type="ECO:0000313" key="3">
    <source>
        <dbReference type="Proteomes" id="UP000654918"/>
    </source>
</evidence>
<name>A0A8H6N0C6_9PEZI</name>
<gene>
    <name evidence="2" type="ORF">CPLU01_14284</name>
</gene>
<feature type="region of interest" description="Disordered" evidence="1">
    <location>
        <begin position="1"/>
        <end position="31"/>
    </location>
</feature>
<dbReference type="AlphaFoldDB" id="A0A8H6N0C6"/>
<accession>A0A8H6N0C6</accession>
<organism evidence="2 3">
    <name type="scientific">Colletotrichum plurivorum</name>
    <dbReference type="NCBI Taxonomy" id="2175906"/>
    <lineage>
        <taxon>Eukaryota</taxon>
        <taxon>Fungi</taxon>
        <taxon>Dikarya</taxon>
        <taxon>Ascomycota</taxon>
        <taxon>Pezizomycotina</taxon>
        <taxon>Sordariomycetes</taxon>
        <taxon>Hypocreomycetidae</taxon>
        <taxon>Glomerellales</taxon>
        <taxon>Glomerellaceae</taxon>
        <taxon>Colletotrichum</taxon>
        <taxon>Colletotrichum orchidearum species complex</taxon>
    </lineage>
</organism>